<dbReference type="Pfam" id="PF01381">
    <property type="entry name" value="HTH_3"/>
    <property type="match status" value="1"/>
</dbReference>
<dbReference type="EMBL" id="CP006943">
    <property type="protein sequence ID" value="AHG75628.1"/>
    <property type="molecule type" value="Genomic_DNA"/>
</dbReference>
<evidence type="ECO:0000313" key="2">
    <source>
        <dbReference type="EMBL" id="AHG75628.1"/>
    </source>
</evidence>
<dbReference type="RefSeq" id="WP_025217344.1">
    <property type="nucleotide sequence ID" value="NZ_CP006943.1"/>
</dbReference>
<name>W0QEI0_9PAST</name>
<dbReference type="SMART" id="SM00530">
    <property type="entry name" value="HTH_XRE"/>
    <property type="match status" value="1"/>
</dbReference>
<reference evidence="2 3" key="1">
    <citation type="submission" date="2013-12" db="EMBL/GenBank/DDBJ databases">
        <title>Annotation of the Mannheimia varigena USDA-ARS-USMARC-1296 complete genome.</title>
        <authorList>
            <person name="Harhay G.P."/>
            <person name="Clawson M.L."/>
            <person name="Murray R.W."/>
            <person name="Lubbers B.V."/>
            <person name="Heaton M.P."/>
            <person name="Chitko-Mckown C.G."/>
            <person name="Harhay D.M."/>
            <person name="Smith T.P.L."/>
        </authorList>
    </citation>
    <scope>NUCLEOTIDE SEQUENCE [LARGE SCALE GENOMIC DNA]</scope>
    <source>
        <strain evidence="2 3">USDA-ARS-USMARC-1296</strain>
    </source>
</reference>
<dbReference type="OrthoDB" id="7065101at2"/>
<dbReference type="Proteomes" id="UP000066995">
    <property type="component" value="Chromosome"/>
</dbReference>
<accession>W0QEI0</accession>
<dbReference type="SUPFAM" id="SSF47413">
    <property type="entry name" value="lambda repressor-like DNA-binding domains"/>
    <property type="match status" value="1"/>
</dbReference>
<proteinExistence type="predicted"/>
<protein>
    <submittedName>
        <fullName evidence="2">Helix-turn-helix protein</fullName>
    </submittedName>
</protein>
<gene>
    <name evidence="2" type="ORF">X808_11050</name>
</gene>
<dbReference type="STRING" id="1433287.X808_11050"/>
<organism evidence="2 3">
    <name type="scientific">Mannheimia varigena USDA-ARS-USMARC-1296</name>
    <dbReference type="NCBI Taxonomy" id="1433287"/>
    <lineage>
        <taxon>Bacteria</taxon>
        <taxon>Pseudomonadati</taxon>
        <taxon>Pseudomonadota</taxon>
        <taxon>Gammaproteobacteria</taxon>
        <taxon>Pasteurellales</taxon>
        <taxon>Pasteurellaceae</taxon>
        <taxon>Mannheimia</taxon>
    </lineage>
</organism>
<dbReference type="InterPro" id="IPR010982">
    <property type="entry name" value="Lambda_DNA-bd_dom_sf"/>
</dbReference>
<dbReference type="Gene3D" id="1.10.260.40">
    <property type="entry name" value="lambda repressor-like DNA-binding domains"/>
    <property type="match status" value="1"/>
</dbReference>
<dbReference type="eggNOG" id="COG1396">
    <property type="taxonomic scope" value="Bacteria"/>
</dbReference>
<evidence type="ECO:0000313" key="3">
    <source>
        <dbReference type="Proteomes" id="UP000066995"/>
    </source>
</evidence>
<feature type="domain" description="HTH cro/C1-type" evidence="1">
    <location>
        <begin position="38"/>
        <end position="92"/>
    </location>
</feature>
<keyword evidence="3" id="KW-1185">Reference proteome</keyword>
<dbReference type="AlphaFoldDB" id="W0QEI0"/>
<dbReference type="KEGG" id="mvi:X808_11050"/>
<dbReference type="InterPro" id="IPR001387">
    <property type="entry name" value="Cro/C1-type_HTH"/>
</dbReference>
<dbReference type="PATRIC" id="fig|1433287.3.peg.1104"/>
<sequence>MKVQPISYKTVKDKLLSDEKVKTLYLEEKAADEVQSLLYEMRSKAGLNISQVAERMGVSQPAVSKLERNADKATLSSLLRYAQACGMELKLSARY</sequence>
<dbReference type="PROSITE" id="PS50943">
    <property type="entry name" value="HTH_CROC1"/>
    <property type="match status" value="1"/>
</dbReference>
<dbReference type="CDD" id="cd00093">
    <property type="entry name" value="HTH_XRE"/>
    <property type="match status" value="1"/>
</dbReference>
<evidence type="ECO:0000259" key="1">
    <source>
        <dbReference type="PROSITE" id="PS50943"/>
    </source>
</evidence>
<dbReference type="HOGENOM" id="CLU_066192_18_0_6"/>
<dbReference type="GO" id="GO:0003677">
    <property type="term" value="F:DNA binding"/>
    <property type="evidence" value="ECO:0007669"/>
    <property type="project" value="InterPro"/>
</dbReference>